<name>A0AAE4DJI6_9ENTR</name>
<dbReference type="CDD" id="cd00885">
    <property type="entry name" value="cinA"/>
    <property type="match status" value="1"/>
</dbReference>
<sequence>MLNVEMLSTGDEVLHGQITDTNAAWLADFFFEQGLPLTRRNTVGDNLASLVAILRERSEQADVLIVNGGLGPTSDDLSALAAATAKGEELVLHEAWLAEMERFFSERGRVMAPSNRKQAEIPASAELIDNPVGTACGFALQLNRCLMFFTPGVPSEFKVMVEQQILPRLRQRFTLPEPPVCLRLTTFGRSESDLAQSLDTLVLPEGVSMGYRSSMPIIELKLTGPATQKAAMLALWPEVKRVAGESIIFEGTGGLPAQIAQHLQSRQLSITLSEQFTGGLLALQLSRAGAPLLASEVVPFQQETLAQTARWASERRVNHFAGLALAIGGDDGEHLNFALAAPEGTYALRVKMSTTRHSLQVRQEVCAMLALNMLRRWLNGKEVTLEHGWINVVESLLPESSSGN</sequence>
<dbReference type="PANTHER" id="PTHR13939">
    <property type="entry name" value="NICOTINAMIDE-NUCLEOTIDE AMIDOHYDROLASE PNCC"/>
    <property type="match status" value="1"/>
</dbReference>
<comment type="similarity">
    <text evidence="1">Belongs to the CinA family.</text>
</comment>
<dbReference type="InterPro" id="IPR036425">
    <property type="entry name" value="MoaB/Mog-like_dom_sf"/>
</dbReference>
<dbReference type="NCBIfam" id="NF002978">
    <property type="entry name" value="PRK03673.1"/>
    <property type="match status" value="1"/>
</dbReference>
<gene>
    <name evidence="3" type="ORF">O7047_00525</name>
</gene>
<dbReference type="InterPro" id="IPR001453">
    <property type="entry name" value="MoaB/Mog_dom"/>
</dbReference>
<dbReference type="AlphaFoldDB" id="A0AAE4DJI6"/>
<protein>
    <recommendedName>
        <fullName evidence="1">CinA-like protein</fullName>
    </recommendedName>
</protein>
<accession>A0AAE4DJI6</accession>
<evidence type="ECO:0000313" key="3">
    <source>
        <dbReference type="EMBL" id="MDR9888724.1"/>
    </source>
</evidence>
<evidence type="ECO:0000313" key="4">
    <source>
        <dbReference type="Proteomes" id="UP001248822"/>
    </source>
</evidence>
<reference evidence="3" key="1">
    <citation type="submission" date="2022-12" db="EMBL/GenBank/DDBJ databases">
        <title>NDM-1 containing novel ST 2018 Pseudenterobacter timonensis.</title>
        <authorList>
            <person name="Halder G."/>
            <person name="Mandal S."/>
            <person name="Dutta S."/>
        </authorList>
    </citation>
    <scope>NUCLEOTIDE SEQUENCE</scope>
    <source>
        <strain evidence="3">CNCI147</strain>
    </source>
</reference>
<dbReference type="SMART" id="SM00852">
    <property type="entry name" value="MoCF_biosynth"/>
    <property type="match status" value="1"/>
</dbReference>
<dbReference type="PANTHER" id="PTHR13939:SF0">
    <property type="entry name" value="NMN AMIDOHYDROLASE-LIKE PROTEIN YFAY"/>
    <property type="match status" value="1"/>
</dbReference>
<dbReference type="InterPro" id="IPR050101">
    <property type="entry name" value="CinA"/>
</dbReference>
<feature type="domain" description="MoaB/Mog" evidence="2">
    <location>
        <begin position="5"/>
        <end position="172"/>
    </location>
</feature>
<dbReference type="RefSeq" id="WP_310823776.1">
    <property type="nucleotide sequence ID" value="NZ_JAQGEC010000001.1"/>
</dbReference>
<dbReference type="PIRSF" id="PIRSF006728">
    <property type="entry name" value="CinA"/>
    <property type="match status" value="1"/>
</dbReference>
<dbReference type="NCBIfam" id="TIGR00177">
    <property type="entry name" value="molyb_syn"/>
    <property type="match status" value="1"/>
</dbReference>
<dbReference type="InterPro" id="IPR008135">
    <property type="entry name" value="Competence-induced_CinA"/>
</dbReference>
<proteinExistence type="inferred from homology"/>
<dbReference type="InterPro" id="IPR036653">
    <property type="entry name" value="CinA-like_C"/>
</dbReference>
<dbReference type="NCBIfam" id="TIGR00200">
    <property type="entry name" value="cinA_nterm"/>
    <property type="match status" value="1"/>
</dbReference>
<dbReference type="Proteomes" id="UP001248822">
    <property type="component" value="Unassembled WGS sequence"/>
</dbReference>
<evidence type="ECO:0000256" key="1">
    <source>
        <dbReference type="HAMAP-Rule" id="MF_00226"/>
    </source>
</evidence>
<evidence type="ECO:0000259" key="2">
    <source>
        <dbReference type="SMART" id="SM00852"/>
    </source>
</evidence>
<dbReference type="SUPFAM" id="SSF53218">
    <property type="entry name" value="Molybdenum cofactor biosynthesis proteins"/>
    <property type="match status" value="1"/>
</dbReference>
<comment type="caution">
    <text evidence="3">The sequence shown here is derived from an EMBL/GenBank/DDBJ whole genome shotgun (WGS) entry which is preliminary data.</text>
</comment>
<dbReference type="SUPFAM" id="SSF142433">
    <property type="entry name" value="CinA-like"/>
    <property type="match status" value="1"/>
</dbReference>
<organism evidence="3 4">
    <name type="scientific">Pseudenterobacter timonensis</name>
    <dbReference type="NCBI Taxonomy" id="1755099"/>
    <lineage>
        <taxon>Bacteria</taxon>
        <taxon>Pseudomonadati</taxon>
        <taxon>Pseudomonadota</taxon>
        <taxon>Gammaproteobacteria</taxon>
        <taxon>Enterobacterales</taxon>
        <taxon>Enterobacteriaceae</taxon>
        <taxon>Pseudenterobacter</taxon>
    </lineage>
</organism>
<dbReference type="Gene3D" id="3.40.980.10">
    <property type="entry name" value="MoaB/Mog-like domain"/>
    <property type="match status" value="1"/>
</dbReference>
<dbReference type="HAMAP" id="MF_00226_B">
    <property type="entry name" value="CinA_B"/>
    <property type="match status" value="1"/>
</dbReference>
<dbReference type="Pfam" id="PF00994">
    <property type="entry name" value="MoCF_biosynth"/>
    <property type="match status" value="1"/>
</dbReference>
<dbReference type="EMBL" id="JAQGEC010000001">
    <property type="protein sequence ID" value="MDR9888724.1"/>
    <property type="molecule type" value="Genomic_DNA"/>
</dbReference>